<sequence length="202" mass="21069">MIGSLRGHLLDRTLSGEVLVEVQGVGYRVTVSPSTALDVGDIGGEVFLHVHHHIREDAQTLYGFTTRDERIAFEALLSAHGVGPALALAILSVHPPGSLARVLADDDLAALCLVPGVGKKTAQRLLVELKSKLDVPDLDDARSAPVGSAPAGGGSSRSDVHDALAGLGYGPDEIREALRDLPAEGDASALLKEALKRLAVAR</sequence>
<comment type="function">
    <text evidence="6">The RuvA-RuvB-RuvC complex processes Holliday junction (HJ) DNA during genetic recombination and DNA repair, while the RuvA-RuvB complex plays an important role in the rescue of blocked DNA replication forks via replication fork reversal (RFR). RuvA specifically binds to HJ cruciform DNA, conferring on it an open structure. The RuvB hexamer acts as an ATP-dependent pump, pulling dsDNA into and through the RuvAB complex. HJ branch migration allows RuvC to scan DNA until it finds its consensus sequence, where it cleaves and resolves the cruciform DNA.</text>
</comment>
<dbReference type="GO" id="GO:0005524">
    <property type="term" value="F:ATP binding"/>
    <property type="evidence" value="ECO:0007669"/>
    <property type="project" value="InterPro"/>
</dbReference>
<keyword evidence="2 6" id="KW-0227">DNA damage</keyword>
<keyword evidence="5 6" id="KW-0234">DNA repair</keyword>
<evidence type="ECO:0000256" key="1">
    <source>
        <dbReference type="ARBA" id="ARBA00022490"/>
    </source>
</evidence>
<comment type="domain">
    <text evidence="6">Has three domains with a flexible linker between the domains II and III and assumes an 'L' shape. Domain III is highly mobile and contacts RuvB.</text>
</comment>
<accession>A0A5Q2RKP3</accession>
<keyword evidence="9" id="KW-1185">Reference proteome</keyword>
<evidence type="ECO:0000256" key="6">
    <source>
        <dbReference type="HAMAP-Rule" id="MF_00031"/>
    </source>
</evidence>
<keyword evidence="3 6" id="KW-0238">DNA-binding</keyword>
<proteinExistence type="inferred from homology"/>
<dbReference type="Gene3D" id="1.10.8.10">
    <property type="entry name" value="DNA helicase RuvA subunit, C-terminal domain"/>
    <property type="match status" value="1"/>
</dbReference>
<dbReference type="GO" id="GO:0048476">
    <property type="term" value="C:Holliday junction resolvase complex"/>
    <property type="evidence" value="ECO:0007669"/>
    <property type="project" value="UniProtKB-UniRule"/>
</dbReference>
<dbReference type="NCBIfam" id="TIGR00084">
    <property type="entry name" value="ruvA"/>
    <property type="match status" value="1"/>
</dbReference>
<evidence type="ECO:0000256" key="4">
    <source>
        <dbReference type="ARBA" id="ARBA00023172"/>
    </source>
</evidence>
<dbReference type="Pfam" id="PF07499">
    <property type="entry name" value="RuvA_C"/>
    <property type="match status" value="1"/>
</dbReference>
<dbReference type="InterPro" id="IPR010994">
    <property type="entry name" value="RuvA_2-like"/>
</dbReference>
<reference evidence="8 9" key="1">
    <citation type="submission" date="2019-11" db="EMBL/GenBank/DDBJ databases">
        <authorList>
            <person name="He Y."/>
        </authorList>
    </citation>
    <scope>NUCLEOTIDE SEQUENCE [LARGE SCALE GENOMIC DNA]</scope>
    <source>
        <strain evidence="8 9">SCSIO 58843</strain>
    </source>
</reference>
<evidence type="ECO:0000256" key="3">
    <source>
        <dbReference type="ARBA" id="ARBA00023125"/>
    </source>
</evidence>
<dbReference type="GO" id="GO:0005737">
    <property type="term" value="C:cytoplasm"/>
    <property type="evidence" value="ECO:0007669"/>
    <property type="project" value="UniProtKB-SubCell"/>
</dbReference>
<dbReference type="HAMAP" id="MF_00031">
    <property type="entry name" value="DNA_HJ_migration_RuvA"/>
    <property type="match status" value="1"/>
</dbReference>
<dbReference type="AlphaFoldDB" id="A0A5Q2RKP3"/>
<dbReference type="GO" id="GO:0000400">
    <property type="term" value="F:four-way junction DNA binding"/>
    <property type="evidence" value="ECO:0007669"/>
    <property type="project" value="UniProtKB-UniRule"/>
</dbReference>
<evidence type="ECO:0000256" key="2">
    <source>
        <dbReference type="ARBA" id="ARBA00022763"/>
    </source>
</evidence>
<dbReference type="EMBL" id="CP045851">
    <property type="protein sequence ID" value="QGG95151.1"/>
    <property type="molecule type" value="Genomic_DNA"/>
</dbReference>
<keyword evidence="8" id="KW-0378">Hydrolase</keyword>
<dbReference type="GO" id="GO:0016787">
    <property type="term" value="F:hydrolase activity"/>
    <property type="evidence" value="ECO:0007669"/>
    <property type="project" value="UniProtKB-KW"/>
</dbReference>
<dbReference type="Pfam" id="PF01330">
    <property type="entry name" value="RuvA_N"/>
    <property type="match status" value="1"/>
</dbReference>
<feature type="domain" description="Helix-hairpin-helix DNA-binding motif class 1" evidence="7">
    <location>
        <begin position="109"/>
        <end position="128"/>
    </location>
</feature>
<name>A0A5Q2RKP3_9ACTN</name>
<keyword evidence="4 6" id="KW-0233">DNA recombination</keyword>
<gene>
    <name evidence="6 8" type="primary">ruvA</name>
    <name evidence="8" type="ORF">GH723_08590</name>
</gene>
<dbReference type="KEGG" id="atq:GH723_08590"/>
<comment type="similarity">
    <text evidence="6">Belongs to the RuvA family.</text>
</comment>
<dbReference type="GO" id="GO:0009378">
    <property type="term" value="F:four-way junction helicase activity"/>
    <property type="evidence" value="ECO:0007669"/>
    <property type="project" value="InterPro"/>
</dbReference>
<dbReference type="GO" id="GO:0006310">
    <property type="term" value="P:DNA recombination"/>
    <property type="evidence" value="ECO:0007669"/>
    <property type="project" value="UniProtKB-UniRule"/>
</dbReference>
<dbReference type="SMART" id="SM00278">
    <property type="entry name" value="HhH1"/>
    <property type="match status" value="2"/>
</dbReference>
<evidence type="ECO:0000256" key="5">
    <source>
        <dbReference type="ARBA" id="ARBA00023204"/>
    </source>
</evidence>
<dbReference type="InterPro" id="IPR000085">
    <property type="entry name" value="RuvA"/>
</dbReference>
<dbReference type="InterPro" id="IPR012340">
    <property type="entry name" value="NA-bd_OB-fold"/>
</dbReference>
<dbReference type="SUPFAM" id="SSF50249">
    <property type="entry name" value="Nucleic acid-binding proteins"/>
    <property type="match status" value="1"/>
</dbReference>
<dbReference type="GO" id="GO:0009379">
    <property type="term" value="C:Holliday junction helicase complex"/>
    <property type="evidence" value="ECO:0007669"/>
    <property type="project" value="InterPro"/>
</dbReference>
<dbReference type="Gene3D" id="1.10.150.20">
    <property type="entry name" value="5' to 3' exonuclease, C-terminal subdomain"/>
    <property type="match status" value="1"/>
</dbReference>
<dbReference type="CDD" id="cd14332">
    <property type="entry name" value="UBA_RuvA_C"/>
    <property type="match status" value="1"/>
</dbReference>
<feature type="region of interest" description="Domain III" evidence="6">
    <location>
        <begin position="156"/>
        <end position="202"/>
    </location>
</feature>
<dbReference type="Pfam" id="PF14520">
    <property type="entry name" value="HHH_5"/>
    <property type="match status" value="1"/>
</dbReference>
<dbReference type="SUPFAM" id="SSF46929">
    <property type="entry name" value="DNA helicase RuvA subunit, C-terminal domain"/>
    <property type="match status" value="1"/>
</dbReference>
<dbReference type="InterPro" id="IPR003583">
    <property type="entry name" value="Hlx-hairpin-Hlx_DNA-bd_motif"/>
</dbReference>
<protein>
    <recommendedName>
        <fullName evidence="6">Holliday junction branch migration complex subunit RuvA</fullName>
    </recommendedName>
</protein>
<comment type="subunit">
    <text evidence="6">Homotetramer. Forms an RuvA(8)-RuvB(12)-Holliday junction (HJ) complex. HJ DNA is sandwiched between 2 RuvA tetramers; dsDNA enters through RuvA and exits via RuvB. An RuvB hexamer assembles on each DNA strand where it exits the tetramer. Each RuvB hexamer is contacted by two RuvA subunits (via domain III) on 2 adjacent RuvB subunits; this complex drives branch migration. In the full resolvosome a probable DNA-RuvA(4)-RuvB(12)-RuvC(2) complex forms which resolves the HJ.</text>
</comment>
<comment type="caution">
    <text evidence="6">Lacks conserved residue(s) required for the propagation of feature annotation.</text>
</comment>
<keyword evidence="1 6" id="KW-0963">Cytoplasm</keyword>
<dbReference type="Gene3D" id="2.40.50.140">
    <property type="entry name" value="Nucleic acid-binding proteins"/>
    <property type="match status" value="1"/>
</dbReference>
<dbReference type="InterPro" id="IPR011114">
    <property type="entry name" value="RuvA_C"/>
</dbReference>
<dbReference type="SUPFAM" id="SSF47781">
    <property type="entry name" value="RuvA domain 2-like"/>
    <property type="match status" value="1"/>
</dbReference>
<dbReference type="InterPro" id="IPR013849">
    <property type="entry name" value="DNA_helicase_Holl-junc_RuvA_I"/>
</dbReference>
<evidence type="ECO:0000313" key="8">
    <source>
        <dbReference type="EMBL" id="QGG95151.1"/>
    </source>
</evidence>
<dbReference type="RefSeq" id="WP_153759259.1">
    <property type="nucleotide sequence ID" value="NZ_CP045851.1"/>
</dbReference>
<dbReference type="InterPro" id="IPR036267">
    <property type="entry name" value="RuvA_C_sf"/>
</dbReference>
<dbReference type="Proteomes" id="UP000334019">
    <property type="component" value="Chromosome"/>
</dbReference>
<dbReference type="GO" id="GO:0006281">
    <property type="term" value="P:DNA repair"/>
    <property type="evidence" value="ECO:0007669"/>
    <property type="project" value="UniProtKB-UniRule"/>
</dbReference>
<comment type="subcellular location">
    <subcellularLocation>
        <location evidence="6">Cytoplasm</location>
    </subcellularLocation>
</comment>
<evidence type="ECO:0000313" key="9">
    <source>
        <dbReference type="Proteomes" id="UP000334019"/>
    </source>
</evidence>
<evidence type="ECO:0000259" key="7">
    <source>
        <dbReference type="SMART" id="SM00278"/>
    </source>
</evidence>
<feature type="domain" description="Helix-hairpin-helix DNA-binding motif class 1" evidence="7">
    <location>
        <begin position="74"/>
        <end position="93"/>
    </location>
</feature>
<organism evidence="8 9">
    <name type="scientific">Actinomarinicola tropica</name>
    <dbReference type="NCBI Taxonomy" id="2789776"/>
    <lineage>
        <taxon>Bacteria</taxon>
        <taxon>Bacillati</taxon>
        <taxon>Actinomycetota</taxon>
        <taxon>Acidimicrobiia</taxon>
        <taxon>Acidimicrobiales</taxon>
        <taxon>Iamiaceae</taxon>
        <taxon>Actinomarinicola</taxon>
    </lineage>
</organism>